<evidence type="ECO:0000259" key="7">
    <source>
        <dbReference type="Pfam" id="PF00266"/>
    </source>
</evidence>
<dbReference type="Gene3D" id="3.90.1010.10">
    <property type="match status" value="1"/>
</dbReference>
<feature type="domain" description="Fe-S metabolism associated" evidence="8">
    <location>
        <begin position="429"/>
        <end position="549"/>
    </location>
</feature>
<dbReference type="KEGG" id="tvd:SG34_009210"/>
<dbReference type="InterPro" id="IPR020578">
    <property type="entry name" value="Aminotrans_V_PyrdxlP_BS"/>
</dbReference>
<dbReference type="RefSeq" id="WP_044841440.1">
    <property type="nucleotide sequence ID" value="NZ_CP059733.1"/>
</dbReference>
<accession>A0AAE9Z847</accession>
<evidence type="ECO:0000313" key="10">
    <source>
        <dbReference type="Proteomes" id="UP000032352"/>
    </source>
</evidence>
<proteinExistence type="inferred from homology"/>
<evidence type="ECO:0000256" key="2">
    <source>
        <dbReference type="ARBA" id="ARBA00010447"/>
    </source>
</evidence>
<evidence type="ECO:0000256" key="3">
    <source>
        <dbReference type="ARBA" id="ARBA00012239"/>
    </source>
</evidence>
<keyword evidence="5" id="KW-0663">Pyridoxal phosphate</keyword>
<dbReference type="SUPFAM" id="SSF53383">
    <property type="entry name" value="PLP-dependent transferases"/>
    <property type="match status" value="1"/>
</dbReference>
<dbReference type="InterPro" id="IPR015421">
    <property type="entry name" value="PyrdxlP-dep_Trfase_major"/>
</dbReference>
<comment type="catalytic activity">
    <reaction evidence="6">
        <text>(sulfur carrier)-H + L-cysteine = (sulfur carrier)-SH + L-alanine</text>
        <dbReference type="Rhea" id="RHEA:43892"/>
        <dbReference type="Rhea" id="RHEA-COMP:14737"/>
        <dbReference type="Rhea" id="RHEA-COMP:14739"/>
        <dbReference type="ChEBI" id="CHEBI:29917"/>
        <dbReference type="ChEBI" id="CHEBI:35235"/>
        <dbReference type="ChEBI" id="CHEBI:57972"/>
        <dbReference type="ChEBI" id="CHEBI:64428"/>
        <dbReference type="EC" id="2.8.1.7"/>
    </reaction>
</comment>
<evidence type="ECO:0000256" key="5">
    <source>
        <dbReference type="ARBA" id="ARBA00022898"/>
    </source>
</evidence>
<dbReference type="Gene3D" id="3.40.640.10">
    <property type="entry name" value="Type I PLP-dependent aspartate aminotransferase-like (Major domain)"/>
    <property type="match status" value="1"/>
</dbReference>
<reference evidence="9 10" key="2">
    <citation type="journal article" date="2022" name="Mar. Drugs">
        <title>Bioassay-Guided Fractionation Leads to the Detection of Cholic Acid Generated by the Rare Thalassomonas sp.</title>
        <authorList>
            <person name="Pheiffer F."/>
            <person name="Schneider Y.K."/>
            <person name="Hansen E.H."/>
            <person name="Andersen J.H."/>
            <person name="Isaksson J."/>
            <person name="Busche T."/>
            <person name="R C."/>
            <person name="Kalinowski J."/>
            <person name="Zyl L.V."/>
            <person name="Trindade M."/>
        </authorList>
    </citation>
    <scope>NUCLEOTIDE SEQUENCE [LARGE SCALE GENOMIC DNA]</scope>
    <source>
        <strain evidence="9 10">XOM25</strain>
    </source>
</reference>
<dbReference type="CDD" id="cd06453">
    <property type="entry name" value="SufS_like"/>
    <property type="match status" value="1"/>
</dbReference>
<dbReference type="EMBL" id="CP059733">
    <property type="protein sequence ID" value="WDE07043.1"/>
    <property type="molecule type" value="Genomic_DNA"/>
</dbReference>
<keyword evidence="10" id="KW-1185">Reference proteome</keyword>
<dbReference type="PROSITE" id="PS00595">
    <property type="entry name" value="AA_TRANSFER_CLASS_5"/>
    <property type="match status" value="1"/>
</dbReference>
<gene>
    <name evidence="9" type="primary">sufS</name>
    <name evidence="9" type="ORF">SG34_009210</name>
</gene>
<dbReference type="SUPFAM" id="SSF82649">
    <property type="entry name" value="SufE/NifU"/>
    <property type="match status" value="1"/>
</dbReference>
<dbReference type="Pfam" id="PF00266">
    <property type="entry name" value="Aminotran_5"/>
    <property type="match status" value="1"/>
</dbReference>
<dbReference type="InterPro" id="IPR010970">
    <property type="entry name" value="Cys_dSase_SufS"/>
</dbReference>
<feature type="domain" description="Aminotransferase class V" evidence="7">
    <location>
        <begin position="26"/>
        <end position="394"/>
    </location>
</feature>
<protein>
    <recommendedName>
        <fullName evidence="3">cysteine desulfurase</fullName>
        <ecNumber evidence="3">2.8.1.7</ecNumber>
    </recommendedName>
</protein>
<organism evidence="9 10">
    <name type="scientific">Thalassomonas viridans</name>
    <dbReference type="NCBI Taxonomy" id="137584"/>
    <lineage>
        <taxon>Bacteria</taxon>
        <taxon>Pseudomonadati</taxon>
        <taxon>Pseudomonadota</taxon>
        <taxon>Gammaproteobacteria</taxon>
        <taxon>Alteromonadales</taxon>
        <taxon>Colwelliaceae</taxon>
        <taxon>Thalassomonas</taxon>
    </lineage>
</organism>
<dbReference type="PANTHER" id="PTHR43586">
    <property type="entry name" value="CYSTEINE DESULFURASE"/>
    <property type="match status" value="1"/>
</dbReference>
<evidence type="ECO:0000256" key="4">
    <source>
        <dbReference type="ARBA" id="ARBA00022679"/>
    </source>
</evidence>
<dbReference type="GO" id="GO:0030170">
    <property type="term" value="F:pyridoxal phosphate binding"/>
    <property type="evidence" value="ECO:0007669"/>
    <property type="project" value="InterPro"/>
</dbReference>
<dbReference type="InterPro" id="IPR015422">
    <property type="entry name" value="PyrdxlP-dep_Trfase_small"/>
</dbReference>
<dbReference type="Gene3D" id="3.90.1150.10">
    <property type="entry name" value="Aspartate Aminotransferase, domain 1"/>
    <property type="match status" value="1"/>
</dbReference>
<dbReference type="InterPro" id="IPR003808">
    <property type="entry name" value="Fe-S_metab-assoc_dom"/>
</dbReference>
<dbReference type="EC" id="2.8.1.7" evidence="3"/>
<dbReference type="GO" id="GO:0006534">
    <property type="term" value="P:cysteine metabolic process"/>
    <property type="evidence" value="ECO:0007669"/>
    <property type="project" value="InterPro"/>
</dbReference>
<dbReference type="Pfam" id="PF02657">
    <property type="entry name" value="SufE"/>
    <property type="match status" value="1"/>
</dbReference>
<comment type="cofactor">
    <cofactor evidence="1">
        <name>pyridoxal 5'-phosphate</name>
        <dbReference type="ChEBI" id="CHEBI:597326"/>
    </cofactor>
</comment>
<dbReference type="NCBIfam" id="TIGR01979">
    <property type="entry name" value="sufS"/>
    <property type="match status" value="1"/>
</dbReference>
<sequence length="554" mass="60576">MSCFDPLTFRRQFPLLQKNINENPLIYFDNGATTQKPQSVLEAYQAYYSAANANVHRASHVLSARATQAFEDAREAVKSFINAASLKEIIWTKGTTESINLIAQSWGGSQLRAGDEIVLSYSEHHANIVPWQLVAEKTGAVIKVLPLTDNGTLDENKLDEMITSRTRLVACAHISNVLGRINPLEKIIARAKAVGAVTLVDGAQAIAHVPVDVQALDCDFYVFSAHKMFGPTGVGVLYGRLALLADMPPYQGGGEMIQKVSFAGTSFNELPFKFEAGTPNIAGVVAFSEAVRFLQAQQGQGFYDYEQSLIRYMTEKLQNIPEIDFIVSGAPDIPVFSFTVKGHHNHDIATALDSRGIAVRSGHHCAMPLMEYLKLSGCLRLSLAPYNTFAEIDTVIGVLTAIIHGEEAELDADKTPAAPVADASTAMLERFAAIKGWDSRHREIMLLGKTLDRMDKGERSEQTLIAGCESLAWLSYRLDDNGYYHFKADSDAKVIRGLLAIVLAAFNNKTAAQIAAFDIQGYFEQLGLLQHLSPSRGNGVQAIVAKIRQVASRD</sequence>
<dbReference type="GO" id="GO:0031071">
    <property type="term" value="F:cysteine desulfurase activity"/>
    <property type="evidence" value="ECO:0007669"/>
    <property type="project" value="UniProtKB-EC"/>
</dbReference>
<dbReference type="InterPro" id="IPR000192">
    <property type="entry name" value="Aminotrans_V_dom"/>
</dbReference>
<comment type="similarity">
    <text evidence="2">Belongs to the class-V pyridoxal-phosphate-dependent aminotransferase family. Csd subfamily.</text>
</comment>
<name>A0AAE9Z847_9GAMM</name>
<keyword evidence="4" id="KW-0808">Transferase</keyword>
<evidence type="ECO:0000256" key="6">
    <source>
        <dbReference type="ARBA" id="ARBA00050776"/>
    </source>
</evidence>
<evidence type="ECO:0000313" key="9">
    <source>
        <dbReference type="EMBL" id="WDE07043.1"/>
    </source>
</evidence>
<reference evidence="9 10" key="1">
    <citation type="journal article" date="2015" name="Genome Announc.">
        <title>Draft Genome Sequences of Marine Isolates of Thalassomonas viridans and Thalassomonas actiniarum.</title>
        <authorList>
            <person name="Olonade I."/>
            <person name="van Zyl L.J."/>
            <person name="Trindade M."/>
        </authorList>
    </citation>
    <scope>NUCLEOTIDE SEQUENCE [LARGE SCALE GENOMIC DNA]</scope>
    <source>
        <strain evidence="9 10">XOM25</strain>
    </source>
</reference>
<dbReference type="InterPro" id="IPR015424">
    <property type="entry name" value="PyrdxlP-dep_Trfase"/>
</dbReference>
<evidence type="ECO:0000256" key="1">
    <source>
        <dbReference type="ARBA" id="ARBA00001933"/>
    </source>
</evidence>
<dbReference type="Proteomes" id="UP000032352">
    <property type="component" value="Chromosome"/>
</dbReference>
<dbReference type="AlphaFoldDB" id="A0AAE9Z847"/>
<evidence type="ECO:0000259" key="8">
    <source>
        <dbReference type="Pfam" id="PF02657"/>
    </source>
</evidence>
<dbReference type="PANTHER" id="PTHR43586:SF8">
    <property type="entry name" value="CYSTEINE DESULFURASE 1, CHLOROPLASTIC"/>
    <property type="match status" value="1"/>
</dbReference>